<evidence type="ECO:0000259" key="5">
    <source>
        <dbReference type="Pfam" id="PF25917"/>
    </source>
</evidence>
<feature type="region of interest" description="Disordered" evidence="3">
    <location>
        <begin position="370"/>
        <end position="394"/>
    </location>
</feature>
<dbReference type="Gene3D" id="2.40.420.20">
    <property type="match status" value="1"/>
</dbReference>
<keyword evidence="4" id="KW-0732">Signal</keyword>
<evidence type="ECO:0000256" key="2">
    <source>
        <dbReference type="ARBA" id="ARBA00009477"/>
    </source>
</evidence>
<dbReference type="InterPro" id="IPR006143">
    <property type="entry name" value="RND_pump_MFP"/>
</dbReference>
<dbReference type="RefSeq" id="WP_150415594.1">
    <property type="nucleotide sequence ID" value="NZ_VYQF01000004.1"/>
</dbReference>
<dbReference type="Pfam" id="PF25917">
    <property type="entry name" value="BSH_RND"/>
    <property type="match status" value="1"/>
</dbReference>
<dbReference type="Gene3D" id="2.40.50.100">
    <property type="match status" value="1"/>
</dbReference>
<dbReference type="InterPro" id="IPR058627">
    <property type="entry name" value="MdtA-like_C"/>
</dbReference>
<dbReference type="PANTHER" id="PTHR30158">
    <property type="entry name" value="ACRA/E-RELATED COMPONENT OF DRUG EFFLUX TRANSPORTER"/>
    <property type="match status" value="1"/>
</dbReference>
<dbReference type="InterPro" id="IPR058625">
    <property type="entry name" value="MdtA-like_BSH"/>
</dbReference>
<feature type="chain" id="PRO_5023875617" evidence="4">
    <location>
        <begin position="20"/>
        <end position="394"/>
    </location>
</feature>
<accession>A0A5J5IG95</accession>
<dbReference type="PROSITE" id="PS51257">
    <property type="entry name" value="PROKAR_LIPOPROTEIN"/>
    <property type="match status" value="1"/>
</dbReference>
<feature type="domain" description="Multidrug resistance protein MdtA-like C-terminal permuted SH3" evidence="7">
    <location>
        <begin position="303"/>
        <end position="360"/>
    </location>
</feature>
<keyword evidence="9" id="KW-1185">Reference proteome</keyword>
<reference evidence="8 9" key="1">
    <citation type="submission" date="2019-09" db="EMBL/GenBank/DDBJ databases">
        <title>Draft genome sequence of Ginsengibacter sp. BR5-29.</title>
        <authorList>
            <person name="Im W.-T."/>
        </authorList>
    </citation>
    <scope>NUCLEOTIDE SEQUENCE [LARGE SCALE GENOMIC DNA]</scope>
    <source>
        <strain evidence="8 9">BR5-29</strain>
    </source>
</reference>
<evidence type="ECO:0000313" key="8">
    <source>
        <dbReference type="EMBL" id="KAA9038034.1"/>
    </source>
</evidence>
<dbReference type="GO" id="GO:0022857">
    <property type="term" value="F:transmembrane transporter activity"/>
    <property type="evidence" value="ECO:0007669"/>
    <property type="project" value="InterPro"/>
</dbReference>
<evidence type="ECO:0000259" key="6">
    <source>
        <dbReference type="Pfam" id="PF25944"/>
    </source>
</evidence>
<evidence type="ECO:0000256" key="3">
    <source>
        <dbReference type="SAM" id="MobiDB-lite"/>
    </source>
</evidence>
<feature type="domain" description="Multidrug resistance protein MdtA-like beta-barrel" evidence="6">
    <location>
        <begin position="211"/>
        <end position="295"/>
    </location>
</feature>
<dbReference type="Gene3D" id="2.40.30.170">
    <property type="match status" value="1"/>
</dbReference>
<sequence length="394" mass="43078">MNYKRLYLFLPVMCAIIMASCGGDKKSETMQQQQPQAAIPVTIQEVKSSDAVYYDEYPATIAALDEIKLTAQVSGYVTGIYFKDGSKVQKGQKLYSIDAEVYRANYEQSVANLQVQESNLLKAQKDADRYHELDKHDAVAKQQVDYADAALEAAKKQVAASKANVAAVRSNIRFATISAPFTGTIGISQVKVGTAVVAGQTVLNTVSTNTPIAVDFTVDQKDIYRFIQLQQTGSNIKDSIFTIAFGDNVYPYPGKISLIDRAVDPQTGTIKTRLVFPNEKGMLKPGMNATVRVKNSSSLKSTIIPYKAVTEQLGEFFVYVVGDSNKVSQQKVQLGKQIGSEVIIKTGLSEEQKIVVQGVQNLHQGSVVITAPPASPENKNQKTMNTSDKKEIKK</sequence>
<comment type="subcellular location">
    <subcellularLocation>
        <location evidence="1">Cell envelope</location>
    </subcellularLocation>
</comment>
<dbReference type="NCBIfam" id="TIGR01730">
    <property type="entry name" value="RND_mfp"/>
    <property type="match status" value="1"/>
</dbReference>
<comment type="caution">
    <text evidence="8">The sequence shown here is derived from an EMBL/GenBank/DDBJ whole genome shotgun (WGS) entry which is preliminary data.</text>
</comment>
<dbReference type="GO" id="GO:0046677">
    <property type="term" value="P:response to antibiotic"/>
    <property type="evidence" value="ECO:0007669"/>
    <property type="project" value="TreeGrafter"/>
</dbReference>
<dbReference type="Proteomes" id="UP000326903">
    <property type="component" value="Unassembled WGS sequence"/>
</dbReference>
<feature type="signal peptide" evidence="4">
    <location>
        <begin position="1"/>
        <end position="19"/>
    </location>
</feature>
<dbReference type="AlphaFoldDB" id="A0A5J5IG95"/>
<organism evidence="8 9">
    <name type="scientific">Ginsengibacter hankyongi</name>
    <dbReference type="NCBI Taxonomy" id="2607284"/>
    <lineage>
        <taxon>Bacteria</taxon>
        <taxon>Pseudomonadati</taxon>
        <taxon>Bacteroidota</taxon>
        <taxon>Chitinophagia</taxon>
        <taxon>Chitinophagales</taxon>
        <taxon>Chitinophagaceae</taxon>
        <taxon>Ginsengibacter</taxon>
    </lineage>
</organism>
<dbReference type="Pfam" id="PF25967">
    <property type="entry name" value="RND-MFP_C"/>
    <property type="match status" value="1"/>
</dbReference>
<evidence type="ECO:0000256" key="4">
    <source>
        <dbReference type="SAM" id="SignalP"/>
    </source>
</evidence>
<protein>
    <submittedName>
        <fullName evidence="8">Efflux RND transporter periplasmic adaptor subunit</fullName>
    </submittedName>
</protein>
<dbReference type="GO" id="GO:0005886">
    <property type="term" value="C:plasma membrane"/>
    <property type="evidence" value="ECO:0007669"/>
    <property type="project" value="TreeGrafter"/>
</dbReference>
<name>A0A5J5IG95_9BACT</name>
<evidence type="ECO:0000313" key="9">
    <source>
        <dbReference type="Proteomes" id="UP000326903"/>
    </source>
</evidence>
<dbReference type="Gene3D" id="1.10.287.470">
    <property type="entry name" value="Helix hairpin bin"/>
    <property type="match status" value="1"/>
</dbReference>
<evidence type="ECO:0000259" key="7">
    <source>
        <dbReference type="Pfam" id="PF25967"/>
    </source>
</evidence>
<dbReference type="GO" id="GO:0030313">
    <property type="term" value="C:cell envelope"/>
    <property type="evidence" value="ECO:0007669"/>
    <property type="project" value="UniProtKB-SubCell"/>
</dbReference>
<dbReference type="SUPFAM" id="SSF111369">
    <property type="entry name" value="HlyD-like secretion proteins"/>
    <property type="match status" value="1"/>
</dbReference>
<comment type="similarity">
    <text evidence="2">Belongs to the membrane fusion protein (MFP) (TC 8.A.1) family.</text>
</comment>
<feature type="compositionally biased region" description="Polar residues" evidence="3">
    <location>
        <begin position="377"/>
        <end position="386"/>
    </location>
</feature>
<proteinExistence type="inferred from homology"/>
<dbReference type="Pfam" id="PF25944">
    <property type="entry name" value="Beta-barrel_RND"/>
    <property type="match status" value="1"/>
</dbReference>
<dbReference type="EMBL" id="VYQF01000004">
    <property type="protein sequence ID" value="KAA9038034.1"/>
    <property type="molecule type" value="Genomic_DNA"/>
</dbReference>
<dbReference type="InterPro" id="IPR058626">
    <property type="entry name" value="MdtA-like_b-barrel"/>
</dbReference>
<feature type="domain" description="Multidrug resistance protein MdtA-like barrel-sandwich hybrid" evidence="5">
    <location>
        <begin position="67"/>
        <end position="206"/>
    </location>
</feature>
<gene>
    <name evidence="8" type="ORF">FW778_14820</name>
</gene>
<evidence type="ECO:0000256" key="1">
    <source>
        <dbReference type="ARBA" id="ARBA00004196"/>
    </source>
</evidence>